<organism evidence="2 3">
    <name type="scientific">Ilex paraguariensis</name>
    <name type="common">yerba mate</name>
    <dbReference type="NCBI Taxonomy" id="185542"/>
    <lineage>
        <taxon>Eukaryota</taxon>
        <taxon>Viridiplantae</taxon>
        <taxon>Streptophyta</taxon>
        <taxon>Embryophyta</taxon>
        <taxon>Tracheophyta</taxon>
        <taxon>Spermatophyta</taxon>
        <taxon>Magnoliopsida</taxon>
        <taxon>eudicotyledons</taxon>
        <taxon>Gunneridae</taxon>
        <taxon>Pentapetalae</taxon>
        <taxon>asterids</taxon>
        <taxon>campanulids</taxon>
        <taxon>Aquifoliales</taxon>
        <taxon>Aquifoliaceae</taxon>
        <taxon>Ilex</taxon>
    </lineage>
</organism>
<evidence type="ECO:0000313" key="3">
    <source>
        <dbReference type="Proteomes" id="UP001642360"/>
    </source>
</evidence>
<dbReference type="Proteomes" id="UP001642360">
    <property type="component" value="Unassembled WGS sequence"/>
</dbReference>
<protein>
    <submittedName>
        <fullName evidence="2">Uncharacterized protein</fullName>
    </submittedName>
</protein>
<dbReference type="AlphaFoldDB" id="A0ABC8SXF2"/>
<gene>
    <name evidence="2" type="ORF">ILEXP_LOCUS30429</name>
</gene>
<comment type="caution">
    <text evidence="2">The sequence shown here is derived from an EMBL/GenBank/DDBJ whole genome shotgun (WGS) entry which is preliminary data.</text>
</comment>
<feature type="region of interest" description="Disordered" evidence="1">
    <location>
        <begin position="52"/>
        <end position="90"/>
    </location>
</feature>
<name>A0ABC8SXF2_9AQUA</name>
<dbReference type="EMBL" id="CAUOFW020003713">
    <property type="protein sequence ID" value="CAK9161618.1"/>
    <property type="molecule type" value="Genomic_DNA"/>
</dbReference>
<feature type="non-terminal residue" evidence="2">
    <location>
        <position position="1"/>
    </location>
</feature>
<keyword evidence="3" id="KW-1185">Reference proteome</keyword>
<reference evidence="2 3" key="1">
    <citation type="submission" date="2024-02" db="EMBL/GenBank/DDBJ databases">
        <authorList>
            <person name="Vignale AGUSTIN F."/>
            <person name="Sosa J E."/>
            <person name="Modenutti C."/>
        </authorList>
    </citation>
    <scope>NUCLEOTIDE SEQUENCE [LARGE SCALE GENOMIC DNA]</scope>
</reference>
<evidence type="ECO:0000256" key="1">
    <source>
        <dbReference type="SAM" id="MobiDB-lite"/>
    </source>
</evidence>
<evidence type="ECO:0000313" key="2">
    <source>
        <dbReference type="EMBL" id="CAK9161618.1"/>
    </source>
</evidence>
<feature type="non-terminal residue" evidence="2">
    <location>
        <position position="90"/>
    </location>
</feature>
<accession>A0ABC8SXF2</accession>
<proteinExistence type="predicted"/>
<sequence>SSLLATAIKKFISVLDRTRIGHTRFRRGPVTNPPQNQQQQKIITAVSKPIGEGTANHHQAAEEKAKISGCLTPIQRLPPLPHTHPNRQTQ</sequence>